<dbReference type="Gramene" id="TKW26911">
    <property type="protein sequence ID" value="TKW26911"/>
    <property type="gene ID" value="SEVIR_3G222550v2"/>
</dbReference>
<organism evidence="1 2">
    <name type="scientific">Setaria viridis</name>
    <name type="common">Green bristlegrass</name>
    <name type="synonym">Setaria italica subsp. viridis</name>
    <dbReference type="NCBI Taxonomy" id="4556"/>
    <lineage>
        <taxon>Eukaryota</taxon>
        <taxon>Viridiplantae</taxon>
        <taxon>Streptophyta</taxon>
        <taxon>Embryophyta</taxon>
        <taxon>Tracheophyta</taxon>
        <taxon>Spermatophyta</taxon>
        <taxon>Magnoliopsida</taxon>
        <taxon>Liliopsida</taxon>
        <taxon>Poales</taxon>
        <taxon>Poaceae</taxon>
        <taxon>PACMAD clade</taxon>
        <taxon>Panicoideae</taxon>
        <taxon>Panicodae</taxon>
        <taxon>Paniceae</taxon>
        <taxon>Cenchrinae</taxon>
        <taxon>Setaria</taxon>
    </lineage>
</organism>
<dbReference type="AlphaFoldDB" id="A0A4U6VBX9"/>
<sequence>MDDTIRHFLWDPVAFAFLPRVLTDSSIFLRSEYRQLHLAILTSNSVPERNSCAICNWVRFWYKKRCSQFCETMSVARKRDCRSVGRSGEIPKTVLYRSYSSKRGPVWPESAIQQNGFTDGLFQGTRLPEYTKHLYSCSQQRR</sequence>
<keyword evidence="2" id="KW-1185">Reference proteome</keyword>
<protein>
    <submittedName>
        <fullName evidence="1">Uncharacterized protein</fullName>
    </submittedName>
</protein>
<gene>
    <name evidence="1" type="ORF">SEVIR_3G222550v2</name>
</gene>
<accession>A0A4U6VBX9</accession>
<name>A0A4U6VBX9_SETVI</name>
<reference evidence="1" key="1">
    <citation type="submission" date="2019-03" db="EMBL/GenBank/DDBJ databases">
        <title>WGS assembly of Setaria viridis.</title>
        <authorList>
            <person name="Huang P."/>
            <person name="Jenkins J."/>
            <person name="Grimwood J."/>
            <person name="Barry K."/>
            <person name="Healey A."/>
            <person name="Mamidi S."/>
            <person name="Sreedasyam A."/>
            <person name="Shu S."/>
            <person name="Feldman M."/>
            <person name="Wu J."/>
            <person name="Yu Y."/>
            <person name="Chen C."/>
            <person name="Johnson J."/>
            <person name="Rokhsar D."/>
            <person name="Baxter I."/>
            <person name="Schmutz J."/>
            <person name="Brutnell T."/>
            <person name="Kellogg E."/>
        </authorList>
    </citation>
    <scope>NUCLEOTIDE SEQUENCE [LARGE SCALE GENOMIC DNA]</scope>
</reference>
<dbReference type="EMBL" id="CM016554">
    <property type="protein sequence ID" value="TKW26911.1"/>
    <property type="molecule type" value="Genomic_DNA"/>
</dbReference>
<evidence type="ECO:0000313" key="1">
    <source>
        <dbReference type="EMBL" id="TKW26911.1"/>
    </source>
</evidence>
<proteinExistence type="predicted"/>
<evidence type="ECO:0000313" key="2">
    <source>
        <dbReference type="Proteomes" id="UP000298652"/>
    </source>
</evidence>
<dbReference type="Proteomes" id="UP000298652">
    <property type="component" value="Chromosome 3"/>
</dbReference>